<evidence type="ECO:0000313" key="3">
    <source>
        <dbReference type="Proteomes" id="UP000054481"/>
    </source>
</evidence>
<dbReference type="AlphaFoldDB" id="A0A0F7ZFB9"/>
<proteinExistence type="predicted"/>
<name>A0A0F7ZFB9_9HYPO</name>
<evidence type="ECO:0000313" key="2">
    <source>
        <dbReference type="EMBL" id="KJZ68871.1"/>
    </source>
</evidence>
<gene>
    <name evidence="2" type="ORF">HIM_11730</name>
</gene>
<organism evidence="2 3">
    <name type="scientific">Hirsutella minnesotensis 3608</name>
    <dbReference type="NCBI Taxonomy" id="1043627"/>
    <lineage>
        <taxon>Eukaryota</taxon>
        <taxon>Fungi</taxon>
        <taxon>Dikarya</taxon>
        <taxon>Ascomycota</taxon>
        <taxon>Pezizomycotina</taxon>
        <taxon>Sordariomycetes</taxon>
        <taxon>Hypocreomycetidae</taxon>
        <taxon>Hypocreales</taxon>
        <taxon>Ophiocordycipitaceae</taxon>
        <taxon>Hirsutella</taxon>
    </lineage>
</organism>
<dbReference type="Proteomes" id="UP000054481">
    <property type="component" value="Unassembled WGS sequence"/>
</dbReference>
<accession>A0A0F7ZFB9</accession>
<reference evidence="2 3" key="1">
    <citation type="journal article" date="2014" name="Genome Biol. Evol.">
        <title>Comparative genomics and transcriptomics analyses reveal divergent lifestyle features of nematode endoparasitic fungus Hirsutella minnesotensis.</title>
        <authorList>
            <person name="Lai Y."/>
            <person name="Liu K."/>
            <person name="Zhang X."/>
            <person name="Zhang X."/>
            <person name="Li K."/>
            <person name="Wang N."/>
            <person name="Shu C."/>
            <person name="Wu Y."/>
            <person name="Wang C."/>
            <person name="Bushley K.E."/>
            <person name="Xiang M."/>
            <person name="Liu X."/>
        </authorList>
    </citation>
    <scope>NUCLEOTIDE SEQUENCE [LARGE SCALE GENOMIC DNA]</scope>
    <source>
        <strain evidence="2 3">3608</strain>
    </source>
</reference>
<feature type="region of interest" description="Disordered" evidence="1">
    <location>
        <begin position="1"/>
        <end position="22"/>
    </location>
</feature>
<protein>
    <submittedName>
        <fullName evidence="2">Uncharacterized protein</fullName>
    </submittedName>
</protein>
<sequence length="66" mass="7090">MPKYVGTGVGSGLGASHGTDLRSTTRATPHLYLELASSHHLKVVRSLHQPESEALRREVFCVSSSS</sequence>
<evidence type="ECO:0000256" key="1">
    <source>
        <dbReference type="SAM" id="MobiDB-lite"/>
    </source>
</evidence>
<keyword evidence="3" id="KW-1185">Reference proteome</keyword>
<dbReference type="EMBL" id="KQ030798">
    <property type="protein sequence ID" value="KJZ68871.1"/>
    <property type="molecule type" value="Genomic_DNA"/>
</dbReference>